<evidence type="ECO:0000256" key="1">
    <source>
        <dbReference type="SAM" id="MobiDB-lite"/>
    </source>
</evidence>
<dbReference type="Gene3D" id="4.10.60.10">
    <property type="entry name" value="Zinc finger, CCHC-type"/>
    <property type="match status" value="1"/>
</dbReference>
<keyword evidence="2" id="KW-0808">Transferase</keyword>
<keyword evidence="2" id="KW-0548">Nucleotidyltransferase</keyword>
<accession>A0ABQ5CCM6</accession>
<dbReference type="GO" id="GO:0003964">
    <property type="term" value="F:RNA-directed DNA polymerase activity"/>
    <property type="evidence" value="ECO:0007669"/>
    <property type="project" value="UniProtKB-KW"/>
</dbReference>
<evidence type="ECO:0000313" key="2">
    <source>
        <dbReference type="EMBL" id="GJT24368.1"/>
    </source>
</evidence>
<keyword evidence="3" id="KW-1185">Reference proteome</keyword>
<reference evidence="2" key="2">
    <citation type="submission" date="2022-01" db="EMBL/GenBank/DDBJ databases">
        <authorList>
            <person name="Yamashiro T."/>
            <person name="Shiraishi A."/>
            <person name="Satake H."/>
            <person name="Nakayama K."/>
        </authorList>
    </citation>
    <scope>NUCLEOTIDE SEQUENCE</scope>
</reference>
<proteinExistence type="predicted"/>
<dbReference type="InterPro" id="IPR036875">
    <property type="entry name" value="Znf_CCHC_sf"/>
</dbReference>
<comment type="caution">
    <text evidence="2">The sequence shown here is derived from an EMBL/GenBank/DDBJ whole genome shotgun (WGS) entry which is preliminary data.</text>
</comment>
<dbReference type="SUPFAM" id="SSF57756">
    <property type="entry name" value="Retrovirus zinc finger-like domains"/>
    <property type="match status" value="1"/>
</dbReference>
<feature type="compositionally biased region" description="Basic and acidic residues" evidence="1">
    <location>
        <begin position="68"/>
        <end position="91"/>
    </location>
</feature>
<organism evidence="2 3">
    <name type="scientific">Tanacetum coccineum</name>
    <dbReference type="NCBI Taxonomy" id="301880"/>
    <lineage>
        <taxon>Eukaryota</taxon>
        <taxon>Viridiplantae</taxon>
        <taxon>Streptophyta</taxon>
        <taxon>Embryophyta</taxon>
        <taxon>Tracheophyta</taxon>
        <taxon>Spermatophyta</taxon>
        <taxon>Magnoliopsida</taxon>
        <taxon>eudicotyledons</taxon>
        <taxon>Gunneridae</taxon>
        <taxon>Pentapetalae</taxon>
        <taxon>asterids</taxon>
        <taxon>campanulids</taxon>
        <taxon>Asterales</taxon>
        <taxon>Asteraceae</taxon>
        <taxon>Asteroideae</taxon>
        <taxon>Anthemideae</taxon>
        <taxon>Anthemidinae</taxon>
        <taxon>Tanacetum</taxon>
    </lineage>
</organism>
<protein>
    <submittedName>
        <fullName evidence="2">Reverse transcriptase domain-containing protein</fullName>
    </submittedName>
</protein>
<feature type="region of interest" description="Disordered" evidence="1">
    <location>
        <begin position="190"/>
        <end position="209"/>
    </location>
</feature>
<gene>
    <name evidence="2" type="ORF">Tco_0894305</name>
</gene>
<name>A0ABQ5CCM6_9ASTR</name>
<reference evidence="2" key="1">
    <citation type="journal article" date="2022" name="Int. J. Mol. Sci.">
        <title>Draft Genome of Tanacetum Coccineum: Genomic Comparison of Closely Related Tanacetum-Family Plants.</title>
        <authorList>
            <person name="Yamashiro T."/>
            <person name="Shiraishi A."/>
            <person name="Nakayama K."/>
            <person name="Satake H."/>
        </authorList>
    </citation>
    <scope>NUCLEOTIDE SEQUENCE</scope>
</reference>
<dbReference type="EMBL" id="BQNB010014130">
    <property type="protein sequence ID" value="GJT24368.1"/>
    <property type="molecule type" value="Genomic_DNA"/>
</dbReference>
<sequence>MLCTYDCYKNDMILEELVVDLMRHEVQTDLPLYHEVEEWVDELVEELRTGGRVGRGATESIRNGSLKKNTEKRGNSGEPSKDRNVRDDNKRTRTGNAFPITANLVRREYMGTTPKCTNCNLHHTPKSPCLACFNFNRLGHLAKDCRVVPRMVNPVNARNPTATHGAYFECGGTDHFKTTCLRLNQAHRPGGGHSNQVAAIDGGPSRGTM</sequence>
<dbReference type="Proteomes" id="UP001151760">
    <property type="component" value="Unassembled WGS sequence"/>
</dbReference>
<evidence type="ECO:0000313" key="3">
    <source>
        <dbReference type="Proteomes" id="UP001151760"/>
    </source>
</evidence>
<keyword evidence="2" id="KW-0695">RNA-directed DNA polymerase</keyword>
<feature type="region of interest" description="Disordered" evidence="1">
    <location>
        <begin position="51"/>
        <end position="95"/>
    </location>
</feature>